<accession>A0ABS7HB91</accession>
<keyword evidence="2" id="KW-1185">Reference proteome</keyword>
<sequence length="77" mass="8952">MTHYAWTLRARGRQDIQRVTTLAELQETLRTVGLPGVAPTDWIVANIWRDTIPAHGQYTHDEGGKHEWSLIWTKVDW</sequence>
<protein>
    <submittedName>
        <fullName evidence="1">Uncharacterized protein</fullName>
    </submittedName>
</protein>
<comment type="caution">
    <text evidence="1">The sequence shown here is derived from an EMBL/GenBank/DDBJ whole genome shotgun (WGS) entry which is preliminary data.</text>
</comment>
<dbReference type="EMBL" id="JAEUAO010000003">
    <property type="protein sequence ID" value="MBW9064539.1"/>
    <property type="molecule type" value="Genomic_DNA"/>
</dbReference>
<name>A0ABS7HB91_9HYPH</name>
<proteinExistence type="predicted"/>
<organism evidence="1 2">
    <name type="scientific">Rhizobium herbae</name>
    <dbReference type="NCBI Taxonomy" id="508661"/>
    <lineage>
        <taxon>Bacteria</taxon>
        <taxon>Pseudomonadati</taxon>
        <taxon>Pseudomonadota</taxon>
        <taxon>Alphaproteobacteria</taxon>
        <taxon>Hyphomicrobiales</taxon>
        <taxon>Rhizobiaceae</taxon>
        <taxon>Rhizobium/Agrobacterium group</taxon>
        <taxon>Rhizobium</taxon>
    </lineage>
</organism>
<evidence type="ECO:0000313" key="2">
    <source>
        <dbReference type="Proteomes" id="UP000757604"/>
    </source>
</evidence>
<evidence type="ECO:0000313" key="1">
    <source>
        <dbReference type="EMBL" id="MBW9064539.1"/>
    </source>
</evidence>
<dbReference type="RefSeq" id="WP_220372521.1">
    <property type="nucleotide sequence ID" value="NZ_JAEUAO010000003.1"/>
</dbReference>
<reference evidence="1 2" key="1">
    <citation type="journal article" date="2021" name="MBio">
        <title>Poor Competitiveness of Bradyrhizobium in Pigeon Pea Root Colonization in Indian Soils.</title>
        <authorList>
            <person name="Chalasani D."/>
            <person name="Basu A."/>
            <person name="Pullabhotla S.V.S.R.N."/>
            <person name="Jorrin B."/>
            <person name="Neal A.L."/>
            <person name="Poole P.S."/>
            <person name="Podile A.R."/>
            <person name="Tkacz A."/>
        </authorList>
    </citation>
    <scope>NUCLEOTIDE SEQUENCE [LARGE SCALE GENOMIC DNA]</scope>
    <source>
        <strain evidence="1 2">HU44</strain>
    </source>
</reference>
<dbReference type="Proteomes" id="UP000757604">
    <property type="component" value="Unassembled WGS sequence"/>
</dbReference>
<gene>
    <name evidence="1" type="ORF">JNB71_14530</name>
</gene>